<dbReference type="InterPro" id="IPR029058">
    <property type="entry name" value="AB_hydrolase_fold"/>
</dbReference>
<sequence>MRCTVRTTDGRLLAVEEQGDPAGWPVLVHHGTPSSRQAAFYRPWVRDAAGRGLRLISYDRPGYGAPRPTRAAPPPTPPPTSARSAPNWESTAW</sequence>
<proteinExistence type="predicted"/>
<protein>
    <recommendedName>
        <fullName evidence="4">AB hydrolase-1 domain-containing protein</fullName>
    </recommendedName>
</protein>
<evidence type="ECO:0000313" key="2">
    <source>
        <dbReference type="EMBL" id="BCB89749.1"/>
    </source>
</evidence>
<dbReference type="EMBL" id="AP022871">
    <property type="protein sequence ID" value="BCB89749.1"/>
    <property type="molecule type" value="Genomic_DNA"/>
</dbReference>
<dbReference type="Proteomes" id="UP000503011">
    <property type="component" value="Chromosome"/>
</dbReference>
<feature type="compositionally biased region" description="Pro residues" evidence="1">
    <location>
        <begin position="71"/>
        <end position="80"/>
    </location>
</feature>
<dbReference type="SUPFAM" id="SSF53474">
    <property type="entry name" value="alpha/beta-Hydrolases"/>
    <property type="match status" value="1"/>
</dbReference>
<evidence type="ECO:0000313" key="3">
    <source>
        <dbReference type="Proteomes" id="UP000503011"/>
    </source>
</evidence>
<gene>
    <name evidence="2" type="ORF">Psuf_070620</name>
</gene>
<dbReference type="Gene3D" id="3.40.50.1820">
    <property type="entry name" value="alpha/beta hydrolase"/>
    <property type="match status" value="1"/>
</dbReference>
<dbReference type="KEGG" id="psuu:Psuf_070620"/>
<keyword evidence="3" id="KW-1185">Reference proteome</keyword>
<feature type="region of interest" description="Disordered" evidence="1">
    <location>
        <begin position="59"/>
        <end position="93"/>
    </location>
</feature>
<reference evidence="2 3" key="1">
    <citation type="submission" date="2020-03" db="EMBL/GenBank/DDBJ databases">
        <title>Whole genome shotgun sequence of Phytohabitans suffuscus NBRC 105367.</title>
        <authorList>
            <person name="Komaki H."/>
            <person name="Tamura T."/>
        </authorList>
    </citation>
    <scope>NUCLEOTIDE SEQUENCE [LARGE SCALE GENOMIC DNA]</scope>
    <source>
        <strain evidence="2 3">NBRC 105367</strain>
    </source>
</reference>
<organism evidence="2 3">
    <name type="scientific">Phytohabitans suffuscus</name>
    <dbReference type="NCBI Taxonomy" id="624315"/>
    <lineage>
        <taxon>Bacteria</taxon>
        <taxon>Bacillati</taxon>
        <taxon>Actinomycetota</taxon>
        <taxon>Actinomycetes</taxon>
        <taxon>Micromonosporales</taxon>
        <taxon>Micromonosporaceae</taxon>
    </lineage>
</organism>
<dbReference type="RefSeq" id="WP_173161754.1">
    <property type="nucleotide sequence ID" value="NZ_AP022871.1"/>
</dbReference>
<evidence type="ECO:0008006" key="4">
    <source>
        <dbReference type="Google" id="ProtNLM"/>
    </source>
</evidence>
<accession>A0A6F8YUJ9</accession>
<evidence type="ECO:0000256" key="1">
    <source>
        <dbReference type="SAM" id="MobiDB-lite"/>
    </source>
</evidence>
<dbReference type="AlphaFoldDB" id="A0A6F8YUJ9"/>
<reference evidence="2 3" key="2">
    <citation type="submission" date="2020-03" db="EMBL/GenBank/DDBJ databases">
        <authorList>
            <person name="Ichikawa N."/>
            <person name="Kimura A."/>
            <person name="Kitahashi Y."/>
            <person name="Uohara A."/>
        </authorList>
    </citation>
    <scope>NUCLEOTIDE SEQUENCE [LARGE SCALE GENOMIC DNA]</scope>
    <source>
        <strain evidence="2 3">NBRC 105367</strain>
    </source>
</reference>
<name>A0A6F8YUJ9_9ACTN</name>